<evidence type="ECO:0000256" key="9">
    <source>
        <dbReference type="ARBA" id="ARBA00022777"/>
    </source>
</evidence>
<dbReference type="InterPro" id="IPR003594">
    <property type="entry name" value="HATPase_dom"/>
</dbReference>
<evidence type="ECO:0000256" key="1">
    <source>
        <dbReference type="ARBA" id="ARBA00000085"/>
    </source>
</evidence>
<keyword evidence="9 18" id="KW-0418">Kinase</keyword>
<dbReference type="GO" id="GO:0005886">
    <property type="term" value="C:plasma membrane"/>
    <property type="evidence" value="ECO:0007669"/>
    <property type="project" value="UniProtKB-SubCell"/>
</dbReference>
<evidence type="ECO:0000256" key="4">
    <source>
        <dbReference type="ARBA" id="ARBA00022475"/>
    </source>
</evidence>
<organism evidence="18 19">
    <name type="scientific">Planctobacterium marinum</name>
    <dbReference type="NCBI Taxonomy" id="1631968"/>
    <lineage>
        <taxon>Bacteria</taxon>
        <taxon>Pseudomonadati</taxon>
        <taxon>Pseudomonadota</taxon>
        <taxon>Gammaproteobacteria</taxon>
        <taxon>Alteromonadales</taxon>
        <taxon>Alteromonadaceae</taxon>
        <taxon>Planctobacterium</taxon>
    </lineage>
</organism>
<dbReference type="InterPro" id="IPR003660">
    <property type="entry name" value="HAMP_dom"/>
</dbReference>
<evidence type="ECO:0000256" key="12">
    <source>
        <dbReference type="ARBA" id="ARBA00023012"/>
    </source>
</evidence>
<dbReference type="KEGG" id="pmaw:MACH26_03710"/>
<dbReference type="Pfam" id="PF00512">
    <property type="entry name" value="HisKA"/>
    <property type="match status" value="1"/>
</dbReference>
<reference evidence="18" key="1">
    <citation type="submission" date="2023-01" db="EMBL/GenBank/DDBJ databases">
        <title>Complete genome sequence of Planctobacterium marinum strain Dej080120_11.</title>
        <authorList>
            <person name="Ueki S."/>
            <person name="Maruyama F."/>
        </authorList>
    </citation>
    <scope>NUCLEOTIDE SEQUENCE</scope>
    <source>
        <strain evidence="18">Dej080120_11</strain>
    </source>
</reference>
<dbReference type="GO" id="GO:0000155">
    <property type="term" value="F:phosphorelay sensor kinase activity"/>
    <property type="evidence" value="ECO:0007669"/>
    <property type="project" value="InterPro"/>
</dbReference>
<dbReference type="InterPro" id="IPR005467">
    <property type="entry name" value="His_kinase_dom"/>
</dbReference>
<dbReference type="SUPFAM" id="SSF47384">
    <property type="entry name" value="Homodimeric domain of signal transducing histidine kinase"/>
    <property type="match status" value="1"/>
</dbReference>
<keyword evidence="7 15" id="KW-0812">Transmembrane</keyword>
<evidence type="ECO:0000256" key="8">
    <source>
        <dbReference type="ARBA" id="ARBA00022741"/>
    </source>
</evidence>
<dbReference type="InterPro" id="IPR036097">
    <property type="entry name" value="HisK_dim/P_sf"/>
</dbReference>
<evidence type="ECO:0000256" key="11">
    <source>
        <dbReference type="ARBA" id="ARBA00022989"/>
    </source>
</evidence>
<evidence type="ECO:0000256" key="2">
    <source>
        <dbReference type="ARBA" id="ARBA00004651"/>
    </source>
</evidence>
<dbReference type="InterPro" id="IPR036890">
    <property type="entry name" value="HATPase_C_sf"/>
</dbReference>
<dbReference type="SMART" id="SM00304">
    <property type="entry name" value="HAMP"/>
    <property type="match status" value="1"/>
</dbReference>
<feature type="domain" description="Histidine kinase" evidence="16">
    <location>
        <begin position="270"/>
        <end position="485"/>
    </location>
</feature>
<dbReference type="InterPro" id="IPR050398">
    <property type="entry name" value="HssS/ArlS-like"/>
</dbReference>
<dbReference type="PROSITE" id="PS50109">
    <property type="entry name" value="HIS_KIN"/>
    <property type="match status" value="1"/>
</dbReference>
<dbReference type="InterPro" id="IPR004358">
    <property type="entry name" value="Sig_transdc_His_kin-like_C"/>
</dbReference>
<dbReference type="SMART" id="SM00387">
    <property type="entry name" value="HATPase_c"/>
    <property type="match status" value="1"/>
</dbReference>
<keyword evidence="12" id="KW-0902">Two-component regulatory system</keyword>
<proteinExistence type="predicted"/>
<dbReference type="RefSeq" id="WP_338290707.1">
    <property type="nucleotide sequence ID" value="NZ_AP027272.1"/>
</dbReference>
<evidence type="ECO:0000256" key="3">
    <source>
        <dbReference type="ARBA" id="ARBA00012438"/>
    </source>
</evidence>
<keyword evidence="19" id="KW-1185">Reference proteome</keyword>
<dbReference type="PANTHER" id="PTHR45528:SF1">
    <property type="entry name" value="SENSOR HISTIDINE KINASE CPXA"/>
    <property type="match status" value="1"/>
</dbReference>
<dbReference type="GO" id="GO:0005524">
    <property type="term" value="F:ATP binding"/>
    <property type="evidence" value="ECO:0007669"/>
    <property type="project" value="UniProtKB-KW"/>
</dbReference>
<evidence type="ECO:0000256" key="14">
    <source>
        <dbReference type="SAM" id="MobiDB-lite"/>
    </source>
</evidence>
<dbReference type="EC" id="2.7.13.3" evidence="3"/>
<feature type="domain" description="HAMP" evidence="17">
    <location>
        <begin position="210"/>
        <end position="262"/>
    </location>
</feature>
<keyword evidence="5" id="KW-0597">Phosphoprotein</keyword>
<keyword evidence="13 15" id="KW-0472">Membrane</keyword>
<dbReference type="CDD" id="cd06225">
    <property type="entry name" value="HAMP"/>
    <property type="match status" value="1"/>
</dbReference>
<dbReference type="AlphaFoldDB" id="A0AA48KSY8"/>
<evidence type="ECO:0000256" key="5">
    <source>
        <dbReference type="ARBA" id="ARBA00022553"/>
    </source>
</evidence>
<evidence type="ECO:0000256" key="6">
    <source>
        <dbReference type="ARBA" id="ARBA00022679"/>
    </source>
</evidence>
<evidence type="ECO:0000256" key="15">
    <source>
        <dbReference type="SAM" id="Phobius"/>
    </source>
</evidence>
<dbReference type="Gene3D" id="1.10.287.130">
    <property type="match status" value="1"/>
</dbReference>
<dbReference type="PROSITE" id="PS50885">
    <property type="entry name" value="HAMP"/>
    <property type="match status" value="1"/>
</dbReference>
<evidence type="ECO:0000259" key="17">
    <source>
        <dbReference type="PROSITE" id="PS50885"/>
    </source>
</evidence>
<dbReference type="Pfam" id="PF00672">
    <property type="entry name" value="HAMP"/>
    <property type="match status" value="1"/>
</dbReference>
<evidence type="ECO:0000259" key="16">
    <source>
        <dbReference type="PROSITE" id="PS50109"/>
    </source>
</evidence>
<dbReference type="SMART" id="SM00388">
    <property type="entry name" value="HisKA"/>
    <property type="match status" value="1"/>
</dbReference>
<comment type="catalytic activity">
    <reaction evidence="1">
        <text>ATP + protein L-histidine = ADP + protein N-phospho-L-histidine.</text>
        <dbReference type="EC" id="2.7.13.3"/>
    </reaction>
</comment>
<keyword evidence="10" id="KW-0067">ATP-binding</keyword>
<dbReference type="Proteomes" id="UP001333710">
    <property type="component" value="Chromosome"/>
</dbReference>
<keyword evidence="6" id="KW-0808">Transferase</keyword>
<dbReference type="Pfam" id="PF02518">
    <property type="entry name" value="HATPase_c"/>
    <property type="match status" value="1"/>
</dbReference>
<dbReference type="Gene3D" id="6.10.340.10">
    <property type="match status" value="1"/>
</dbReference>
<dbReference type="SUPFAM" id="SSF55874">
    <property type="entry name" value="ATPase domain of HSP90 chaperone/DNA topoisomerase II/histidine kinase"/>
    <property type="match status" value="1"/>
</dbReference>
<keyword evidence="11 15" id="KW-1133">Transmembrane helix</keyword>
<protein>
    <recommendedName>
        <fullName evidence="3">histidine kinase</fullName>
        <ecNumber evidence="3">2.7.13.3</ecNumber>
    </recommendedName>
</protein>
<feature type="compositionally biased region" description="Basic and acidic residues" evidence="14">
    <location>
        <begin position="79"/>
        <end position="101"/>
    </location>
</feature>
<dbReference type="EMBL" id="AP027272">
    <property type="protein sequence ID" value="BDX04850.1"/>
    <property type="molecule type" value="Genomic_DNA"/>
</dbReference>
<sequence>MKITLKLFLTLFGLITFVVLVSLALARWSFQQGFYEYISGLEQNRLQRISGQLKQEYVAAGNSWETLKSQEMNSLVNNLRRDSDSARNRTNQSERRPPPEVRHHRPPPHHSAPGTFSDEKGPPTALYDANDEFVLGDIPADVFGAGIQLTLYLEDETGEPTPIGELRSWPKAGLSAHSQSKFAEQQLVTSLLIALACLLLAGLVSWVAATRLLKPVRAILRGISELSNGRYSVSFPEKRQDELGQLMADVTSLSDTLEKNRSAKNRLFADISHELRTPLTVLAGEIEMLKAGIRPFDQLQLRSFEQEIQLLRHLVDDLYDLSLSDVGGLKYNFSPQSVLDVLAIVLDSMHKQAEEKQISLELKVDEGKFETNIDAKRIEQLLRNLCANSIAYTDAPGRILFTVNKDNNHIIITVDDTKPGVTEKECALLFDPLYRQDASRTRRESGAGLGLTIGKNVVEAHGGKIEASPSDLGGLKVEVSLPLLTGVHK</sequence>
<dbReference type="InterPro" id="IPR003661">
    <property type="entry name" value="HisK_dim/P_dom"/>
</dbReference>
<comment type="subcellular location">
    <subcellularLocation>
        <location evidence="2">Cell membrane</location>
        <topology evidence="2">Multi-pass membrane protein</topology>
    </subcellularLocation>
</comment>
<evidence type="ECO:0000313" key="18">
    <source>
        <dbReference type="EMBL" id="BDX04850.1"/>
    </source>
</evidence>
<evidence type="ECO:0000256" key="13">
    <source>
        <dbReference type="ARBA" id="ARBA00023136"/>
    </source>
</evidence>
<gene>
    <name evidence="18" type="ORF">MACH26_03710</name>
</gene>
<evidence type="ECO:0000313" key="19">
    <source>
        <dbReference type="Proteomes" id="UP001333710"/>
    </source>
</evidence>
<accession>A0AA48KSY8</accession>
<feature type="transmembrane region" description="Helical" evidence="15">
    <location>
        <begin position="187"/>
        <end position="209"/>
    </location>
</feature>
<keyword evidence="4" id="KW-1003">Cell membrane</keyword>
<dbReference type="SUPFAM" id="SSF158472">
    <property type="entry name" value="HAMP domain-like"/>
    <property type="match status" value="1"/>
</dbReference>
<keyword evidence="8" id="KW-0547">Nucleotide-binding</keyword>
<dbReference type="CDD" id="cd00082">
    <property type="entry name" value="HisKA"/>
    <property type="match status" value="1"/>
</dbReference>
<dbReference type="Gene3D" id="3.30.565.10">
    <property type="entry name" value="Histidine kinase-like ATPase, C-terminal domain"/>
    <property type="match status" value="1"/>
</dbReference>
<evidence type="ECO:0000256" key="7">
    <source>
        <dbReference type="ARBA" id="ARBA00022692"/>
    </source>
</evidence>
<dbReference type="PRINTS" id="PR00344">
    <property type="entry name" value="BCTRLSENSOR"/>
</dbReference>
<name>A0AA48KSY8_9ALTE</name>
<feature type="region of interest" description="Disordered" evidence="14">
    <location>
        <begin position="78"/>
        <end position="123"/>
    </location>
</feature>
<evidence type="ECO:0000256" key="10">
    <source>
        <dbReference type="ARBA" id="ARBA00022840"/>
    </source>
</evidence>
<dbReference type="PANTHER" id="PTHR45528">
    <property type="entry name" value="SENSOR HISTIDINE KINASE CPXA"/>
    <property type="match status" value="1"/>
</dbReference>